<proteinExistence type="predicted"/>
<protein>
    <submittedName>
        <fullName evidence="4">Protein lsr2</fullName>
    </submittedName>
</protein>
<dbReference type="STRING" id="521096.Tpau_0240"/>
<organism evidence="4 5">
    <name type="scientific">Tsukamurella paurometabola (strain ATCC 8368 / DSM 20162 / CCUG 35730 / CIP 100753 / JCM 10117 / KCTC 9821 / NBRC 16120 / NCIMB 702349 / NCTC 13040)</name>
    <name type="common">Corynebacterium paurometabolum</name>
    <dbReference type="NCBI Taxonomy" id="521096"/>
    <lineage>
        <taxon>Bacteria</taxon>
        <taxon>Bacillati</taxon>
        <taxon>Actinomycetota</taxon>
        <taxon>Actinomycetes</taxon>
        <taxon>Mycobacteriales</taxon>
        <taxon>Tsukamurellaceae</taxon>
        <taxon>Tsukamurella</taxon>
    </lineage>
</organism>
<sequence length="111" mass="12075">MARTVTVTLTDDIEPEYEADETVVFALDGVEYEIDLASVNADKLRAALGTYIEAGRRVGGRAKRGAKPGSRASIDREQSKAIRAWANANGYEVSSRGRIPQEIIDAYNSKA</sequence>
<dbReference type="InterPro" id="IPR042261">
    <property type="entry name" value="Lsr2-like_dimerization"/>
</dbReference>
<evidence type="ECO:0000313" key="4">
    <source>
        <dbReference type="EMBL" id="ADG76890.1"/>
    </source>
</evidence>
<dbReference type="Gene3D" id="4.10.320.10">
    <property type="entry name" value="E3-binding domain"/>
    <property type="match status" value="1"/>
</dbReference>
<accession>D5UQQ7</accession>
<dbReference type="Pfam" id="PF23359">
    <property type="entry name" value="Lsr2_DNA-bd"/>
    <property type="match status" value="1"/>
</dbReference>
<feature type="domain" description="Lsr2 DNA-binding" evidence="3">
    <location>
        <begin position="75"/>
        <end position="108"/>
    </location>
</feature>
<reference evidence="4 5" key="2">
    <citation type="journal article" date="2011" name="Stand. Genomic Sci.">
        <title>Complete genome sequence of Tsukamurella paurometabola type strain (no. 33).</title>
        <authorList>
            <person name="Munk A.C."/>
            <person name="Lapidus A."/>
            <person name="Lucas S."/>
            <person name="Nolan M."/>
            <person name="Tice H."/>
            <person name="Cheng J.F."/>
            <person name="Del Rio T.G."/>
            <person name="Goodwin L."/>
            <person name="Pitluck S."/>
            <person name="Liolios K."/>
            <person name="Huntemann M."/>
            <person name="Ivanova N."/>
            <person name="Mavromatis K."/>
            <person name="Mikhailova N."/>
            <person name="Pati A."/>
            <person name="Chen A."/>
            <person name="Palaniappan K."/>
            <person name="Tapia R."/>
            <person name="Han C."/>
            <person name="Land M."/>
            <person name="Hauser L."/>
            <person name="Chang Y.J."/>
            <person name="Jeffries C.D."/>
            <person name="Brettin T."/>
            <person name="Yasawong M."/>
            <person name="Brambilla E.M."/>
            <person name="Rohde M."/>
            <person name="Sikorski J."/>
            <person name="Goker M."/>
            <person name="Detter J.C."/>
            <person name="Woyke T."/>
            <person name="Bristow J."/>
            <person name="Eisen J.A."/>
            <person name="Markowitz V."/>
            <person name="Hugenholtz P."/>
            <person name="Kyrpides N.C."/>
            <person name="Klenk H.P."/>
        </authorList>
    </citation>
    <scope>NUCLEOTIDE SEQUENCE [LARGE SCALE GENOMIC DNA]</scope>
    <source>
        <strain evidence="5">ATCC 8368 / DSM 20162 / CCUG 35730 / CIP 100753 / JCM 10117 / KCTC 9821 / NBRC 16120 / NCIMB 702349 / NCTC 13040</strain>
    </source>
</reference>
<evidence type="ECO:0000259" key="2">
    <source>
        <dbReference type="Pfam" id="PF11774"/>
    </source>
</evidence>
<dbReference type="EMBL" id="CP001966">
    <property type="protein sequence ID" value="ADG76890.1"/>
    <property type="molecule type" value="Genomic_DNA"/>
</dbReference>
<dbReference type="KEGG" id="tpr:Tpau_0240"/>
<keyword evidence="1" id="KW-0238">DNA-binding</keyword>
<dbReference type="RefSeq" id="WP_013124945.1">
    <property type="nucleotide sequence ID" value="NC_014158.1"/>
</dbReference>
<dbReference type="Proteomes" id="UP000001213">
    <property type="component" value="Chromosome"/>
</dbReference>
<dbReference type="HOGENOM" id="CLU_139818_0_0_11"/>
<dbReference type="AlphaFoldDB" id="D5UQQ7"/>
<dbReference type="Gene3D" id="3.30.60.230">
    <property type="entry name" value="Lsr2, dimerization domain"/>
    <property type="match status" value="1"/>
</dbReference>
<reference evidence="5" key="1">
    <citation type="submission" date="2010-03" db="EMBL/GenBank/DDBJ databases">
        <title>The complete chromosome of Tsukamurella paurometabola DSM 20162.</title>
        <authorList>
            <consortium name="US DOE Joint Genome Institute (JGI-PGF)"/>
            <person name="Lucas S."/>
            <person name="Copeland A."/>
            <person name="Lapidus A."/>
            <person name="Glavina del Rio T."/>
            <person name="Dalin E."/>
            <person name="Tice H."/>
            <person name="Bruce D."/>
            <person name="Goodwin L."/>
            <person name="Pitluck S."/>
            <person name="Kyrpides N."/>
            <person name="Mavromatis K."/>
            <person name="Ivanova N."/>
            <person name="Mikhailova N."/>
            <person name="Munk A.C."/>
            <person name="Brettin T."/>
            <person name="Detter J.C."/>
            <person name="Tapia R."/>
            <person name="Han C."/>
            <person name="Larimer F."/>
            <person name="Land M."/>
            <person name="Hauser L."/>
            <person name="Markowitz V."/>
            <person name="Cheng J.-F."/>
            <person name="Hugenholtz P."/>
            <person name="Woyke T."/>
            <person name="Wu D."/>
            <person name="Jando M."/>
            <person name="Brambilla E."/>
            <person name="Klenk H.-P."/>
            <person name="Eisen J.A."/>
        </authorList>
    </citation>
    <scope>NUCLEOTIDE SEQUENCE [LARGE SCALE GENOMIC DNA]</scope>
    <source>
        <strain evidence="5">ATCC 8368 / DSM 20162 / CCUG 35730 / CIP 100753 / JCM 10117 / KCTC 9821 / NBRC 16120 / NCIMB 702349 / NCTC 13040</strain>
    </source>
</reference>
<dbReference type="InterPro" id="IPR036625">
    <property type="entry name" value="E3-bd_dom_sf"/>
</dbReference>
<evidence type="ECO:0000259" key="3">
    <source>
        <dbReference type="Pfam" id="PF23359"/>
    </source>
</evidence>
<dbReference type="GO" id="GO:0016746">
    <property type="term" value="F:acyltransferase activity"/>
    <property type="evidence" value="ECO:0007669"/>
    <property type="project" value="InterPro"/>
</dbReference>
<dbReference type="Pfam" id="PF11774">
    <property type="entry name" value="Lsr2"/>
    <property type="match status" value="1"/>
</dbReference>
<dbReference type="eggNOG" id="ENOG5032RKK">
    <property type="taxonomic scope" value="Bacteria"/>
</dbReference>
<dbReference type="InterPro" id="IPR024412">
    <property type="entry name" value="Lsr2_dim_dom"/>
</dbReference>
<feature type="domain" description="Lsr2 dimerization" evidence="2">
    <location>
        <begin position="1"/>
        <end position="59"/>
    </location>
</feature>
<dbReference type="GO" id="GO:0003677">
    <property type="term" value="F:DNA binding"/>
    <property type="evidence" value="ECO:0007669"/>
    <property type="project" value="UniProtKB-KW"/>
</dbReference>
<evidence type="ECO:0000313" key="5">
    <source>
        <dbReference type="Proteomes" id="UP000001213"/>
    </source>
</evidence>
<gene>
    <name evidence="4" type="ordered locus">Tpau_0240</name>
</gene>
<evidence type="ECO:0000256" key="1">
    <source>
        <dbReference type="ARBA" id="ARBA00023125"/>
    </source>
</evidence>
<name>D5UQQ7_TSUPD</name>
<dbReference type="InterPro" id="IPR055370">
    <property type="entry name" value="Lsr2_DNA-bd"/>
</dbReference>
<keyword evidence="5" id="KW-1185">Reference proteome</keyword>